<evidence type="ECO:0000313" key="2">
    <source>
        <dbReference type="EMBL" id="KEY67568.1"/>
    </source>
</evidence>
<dbReference type="HOGENOM" id="CLU_1759975_0_0_1"/>
<feature type="region of interest" description="Disordered" evidence="1">
    <location>
        <begin position="1"/>
        <end position="35"/>
    </location>
</feature>
<proteinExistence type="predicted"/>
<keyword evidence="3" id="KW-1185">Reference proteome</keyword>
<organism evidence="2 3">
    <name type="scientific">Stachybotrys chartarum (strain CBS 109288 / IBT 7711)</name>
    <name type="common">Toxic black mold</name>
    <name type="synonym">Stilbospora chartarum</name>
    <dbReference type="NCBI Taxonomy" id="1280523"/>
    <lineage>
        <taxon>Eukaryota</taxon>
        <taxon>Fungi</taxon>
        <taxon>Dikarya</taxon>
        <taxon>Ascomycota</taxon>
        <taxon>Pezizomycotina</taxon>
        <taxon>Sordariomycetes</taxon>
        <taxon>Hypocreomycetidae</taxon>
        <taxon>Hypocreales</taxon>
        <taxon>Stachybotryaceae</taxon>
        <taxon>Stachybotrys</taxon>
    </lineage>
</organism>
<dbReference type="Proteomes" id="UP000028045">
    <property type="component" value="Unassembled WGS sequence"/>
</dbReference>
<feature type="compositionally biased region" description="Low complexity" evidence="1">
    <location>
        <begin position="87"/>
        <end position="96"/>
    </location>
</feature>
<accession>A0A084AQI9</accession>
<name>A0A084AQI9_STACB</name>
<feature type="region of interest" description="Disordered" evidence="1">
    <location>
        <begin position="60"/>
        <end position="110"/>
    </location>
</feature>
<gene>
    <name evidence="2" type="ORF">S7711_11339</name>
</gene>
<dbReference type="EMBL" id="KL648610">
    <property type="protein sequence ID" value="KEY67568.1"/>
    <property type="molecule type" value="Genomic_DNA"/>
</dbReference>
<dbReference type="AlphaFoldDB" id="A0A084AQI9"/>
<evidence type="ECO:0000256" key="1">
    <source>
        <dbReference type="SAM" id="MobiDB-lite"/>
    </source>
</evidence>
<sequence length="148" mass="16678">MPLDLASSTPSLHDEFISRASTPPPSQSRDRDRKPDWKYALRRRDSLAGQGACLPACVARTPYTGHPVSHRRVRVYHGFDDNDNDNDNNNNNNNNDNDNDNDRTPKKLGFQTPLRQNLGKAAEEEEVGTETQQACFQHWLGTGLFDLS</sequence>
<protein>
    <submittedName>
        <fullName evidence="2">Uncharacterized protein</fullName>
    </submittedName>
</protein>
<evidence type="ECO:0000313" key="3">
    <source>
        <dbReference type="Proteomes" id="UP000028045"/>
    </source>
</evidence>
<reference evidence="2 3" key="1">
    <citation type="journal article" date="2014" name="BMC Genomics">
        <title>Comparative genome sequencing reveals chemotype-specific gene clusters in the toxigenic black mold Stachybotrys.</title>
        <authorList>
            <person name="Semeiks J."/>
            <person name="Borek D."/>
            <person name="Otwinowski Z."/>
            <person name="Grishin N.V."/>
        </authorList>
    </citation>
    <scope>NUCLEOTIDE SEQUENCE [LARGE SCALE GENOMIC DNA]</scope>
    <source>
        <strain evidence="3">CBS 109288 / IBT 7711</strain>
    </source>
</reference>
<feature type="compositionally biased region" description="Polar residues" evidence="1">
    <location>
        <begin position="1"/>
        <end position="11"/>
    </location>
</feature>